<keyword evidence="2" id="KW-1185">Reference proteome</keyword>
<dbReference type="SUPFAM" id="SSF55961">
    <property type="entry name" value="Bet v1-like"/>
    <property type="match status" value="1"/>
</dbReference>
<dbReference type="CDD" id="cd07821">
    <property type="entry name" value="PYR_PYL_RCAR_like"/>
    <property type="match status" value="1"/>
</dbReference>
<evidence type="ECO:0000313" key="2">
    <source>
        <dbReference type="Proteomes" id="UP000001514"/>
    </source>
</evidence>
<dbReference type="PANTHER" id="PTHR33789">
    <property type="entry name" value="LACHRYMATORY-FACTOR SYNTHASE"/>
    <property type="match status" value="1"/>
</dbReference>
<dbReference type="KEGG" id="smo:SELMODRAFT_411192"/>
<proteinExistence type="predicted"/>
<evidence type="ECO:0008006" key="3">
    <source>
        <dbReference type="Google" id="ProtNLM"/>
    </source>
</evidence>
<dbReference type="PANTHER" id="PTHR33789:SF11">
    <property type="entry name" value="OS05G0202300 PROTEIN"/>
    <property type="match status" value="1"/>
</dbReference>
<dbReference type="HOGENOM" id="CLU_101964_1_0_1"/>
<accession>D8RGV4</accession>
<dbReference type="InterPro" id="IPR019587">
    <property type="entry name" value="Polyketide_cyclase/dehydratase"/>
</dbReference>
<protein>
    <recommendedName>
        <fullName evidence="3">Bet v I/Major latex protein domain-containing protein</fullName>
    </recommendedName>
</protein>
<dbReference type="InParanoid" id="D8RGV4"/>
<dbReference type="Gene3D" id="3.30.530.20">
    <property type="match status" value="1"/>
</dbReference>
<dbReference type="InterPro" id="IPR023393">
    <property type="entry name" value="START-like_dom_sf"/>
</dbReference>
<organism evidence="2">
    <name type="scientific">Selaginella moellendorffii</name>
    <name type="common">Spikemoss</name>
    <dbReference type="NCBI Taxonomy" id="88036"/>
    <lineage>
        <taxon>Eukaryota</taxon>
        <taxon>Viridiplantae</taxon>
        <taxon>Streptophyta</taxon>
        <taxon>Embryophyta</taxon>
        <taxon>Tracheophyta</taxon>
        <taxon>Lycopodiopsida</taxon>
        <taxon>Selaginellales</taxon>
        <taxon>Selaginellaceae</taxon>
        <taxon>Selaginella</taxon>
    </lineage>
</organism>
<sequence>MKMVRGRVSATIKAPLSAAWSVASDFFSLHRWVPSIQECYEIERNVRFCRSYPDARGLSISVKEELIYLDNWSHSLAYKIVDGNMGLEDYTATVKLTALGEGCCLIEWSFTMSSSSSKSKQAQEEFLAYGIRNLEKAAMGS</sequence>
<dbReference type="Gramene" id="EFJ28656">
    <property type="protein sequence ID" value="EFJ28656"/>
    <property type="gene ID" value="SELMODRAFT_411192"/>
</dbReference>
<evidence type="ECO:0000313" key="1">
    <source>
        <dbReference type="EMBL" id="EFJ28656.1"/>
    </source>
</evidence>
<dbReference type="AlphaFoldDB" id="D8RGV4"/>
<dbReference type="EMBL" id="GL377579">
    <property type="protein sequence ID" value="EFJ28656.1"/>
    <property type="molecule type" value="Genomic_DNA"/>
</dbReference>
<dbReference type="Pfam" id="PF10604">
    <property type="entry name" value="Polyketide_cyc2"/>
    <property type="match status" value="1"/>
</dbReference>
<gene>
    <name evidence="1" type="ORF">SELMODRAFT_411192</name>
</gene>
<name>D8RGV4_SELML</name>
<reference evidence="1 2" key="1">
    <citation type="journal article" date="2011" name="Science">
        <title>The Selaginella genome identifies genetic changes associated with the evolution of vascular plants.</title>
        <authorList>
            <person name="Banks J.A."/>
            <person name="Nishiyama T."/>
            <person name="Hasebe M."/>
            <person name="Bowman J.L."/>
            <person name="Gribskov M."/>
            <person name="dePamphilis C."/>
            <person name="Albert V.A."/>
            <person name="Aono N."/>
            <person name="Aoyama T."/>
            <person name="Ambrose B.A."/>
            <person name="Ashton N.W."/>
            <person name="Axtell M.J."/>
            <person name="Barker E."/>
            <person name="Barker M.S."/>
            <person name="Bennetzen J.L."/>
            <person name="Bonawitz N.D."/>
            <person name="Chapple C."/>
            <person name="Cheng C."/>
            <person name="Correa L.G."/>
            <person name="Dacre M."/>
            <person name="DeBarry J."/>
            <person name="Dreyer I."/>
            <person name="Elias M."/>
            <person name="Engstrom E.M."/>
            <person name="Estelle M."/>
            <person name="Feng L."/>
            <person name="Finet C."/>
            <person name="Floyd S.K."/>
            <person name="Frommer W.B."/>
            <person name="Fujita T."/>
            <person name="Gramzow L."/>
            <person name="Gutensohn M."/>
            <person name="Harholt J."/>
            <person name="Hattori M."/>
            <person name="Heyl A."/>
            <person name="Hirai T."/>
            <person name="Hiwatashi Y."/>
            <person name="Ishikawa M."/>
            <person name="Iwata M."/>
            <person name="Karol K.G."/>
            <person name="Koehler B."/>
            <person name="Kolukisaoglu U."/>
            <person name="Kubo M."/>
            <person name="Kurata T."/>
            <person name="Lalonde S."/>
            <person name="Li K."/>
            <person name="Li Y."/>
            <person name="Litt A."/>
            <person name="Lyons E."/>
            <person name="Manning G."/>
            <person name="Maruyama T."/>
            <person name="Michael T.P."/>
            <person name="Mikami K."/>
            <person name="Miyazaki S."/>
            <person name="Morinaga S."/>
            <person name="Murata T."/>
            <person name="Mueller-Roeber B."/>
            <person name="Nelson D.R."/>
            <person name="Obara M."/>
            <person name="Oguri Y."/>
            <person name="Olmstead R.G."/>
            <person name="Onodera N."/>
            <person name="Petersen B.L."/>
            <person name="Pils B."/>
            <person name="Prigge M."/>
            <person name="Rensing S.A."/>
            <person name="Riano-Pachon D.M."/>
            <person name="Roberts A.W."/>
            <person name="Sato Y."/>
            <person name="Scheller H.V."/>
            <person name="Schulz B."/>
            <person name="Schulz C."/>
            <person name="Shakirov E.V."/>
            <person name="Shibagaki N."/>
            <person name="Shinohara N."/>
            <person name="Shippen D.E."/>
            <person name="Soerensen I."/>
            <person name="Sotooka R."/>
            <person name="Sugimoto N."/>
            <person name="Sugita M."/>
            <person name="Sumikawa N."/>
            <person name="Tanurdzic M."/>
            <person name="Theissen G."/>
            <person name="Ulvskov P."/>
            <person name="Wakazuki S."/>
            <person name="Weng J.K."/>
            <person name="Willats W.W."/>
            <person name="Wipf D."/>
            <person name="Wolf P.G."/>
            <person name="Yang L."/>
            <person name="Zimmer A.D."/>
            <person name="Zhu Q."/>
            <person name="Mitros T."/>
            <person name="Hellsten U."/>
            <person name="Loque D."/>
            <person name="Otillar R."/>
            <person name="Salamov A."/>
            <person name="Schmutz J."/>
            <person name="Shapiro H."/>
            <person name="Lindquist E."/>
            <person name="Lucas S."/>
            <person name="Rokhsar D."/>
            <person name="Grigoriev I.V."/>
        </authorList>
    </citation>
    <scope>NUCLEOTIDE SEQUENCE [LARGE SCALE GENOMIC DNA]</scope>
</reference>
<dbReference type="Proteomes" id="UP000001514">
    <property type="component" value="Unassembled WGS sequence"/>
</dbReference>
<dbReference type="InterPro" id="IPR053249">
    <property type="entry name" value="LFS"/>
</dbReference>